<evidence type="ECO:0000313" key="2">
    <source>
        <dbReference type="EMBL" id="KAF7365920.1"/>
    </source>
</evidence>
<keyword evidence="3" id="KW-1185">Reference proteome</keyword>
<dbReference type="PROSITE" id="PS50181">
    <property type="entry name" value="FBOX"/>
    <property type="match status" value="1"/>
</dbReference>
<dbReference type="Pfam" id="PF00646">
    <property type="entry name" value="F-box"/>
    <property type="match status" value="1"/>
</dbReference>
<dbReference type="SUPFAM" id="SSF81383">
    <property type="entry name" value="F-box domain"/>
    <property type="match status" value="1"/>
</dbReference>
<dbReference type="AlphaFoldDB" id="A0A8H7D950"/>
<proteinExistence type="predicted"/>
<sequence length="744" mass="84116">MALPTTYSQLDPDDSVLNLDEVALPFPVADPAAEVLQRSVRNVDAVNYVRVEAWKSLRIPRLKSKFAPDALSMLPSMQLDIVLEILGYLHPLELLQVSRTNKAFHELLRSPVTDSTWRNSFMVEDHPDSPPDQLPQCPSQLSGRRWAKLLFGAQICEECGQRESSTDFDYALWRRVCDTCVEVNLLETMPGYDASHEIYSMIPTTTRVGLDYDGPFDFARGRFWRDDGVAVASQYEAHVAAAGGPESEAVRRFVQEQQALVEKNASSPYDAKTGRGTPDASTRVSITRCWTRSRLAQQSASLRRGFDERDVQASWYEISACEPFYRMPRLTSRLWNRARPHILPHVVKAKIERLARERETRIARRKEAIISAALMALRAPVPGSRHTYYIPPHTIDTFPPIAQLISEDSEEPLSPDDPRLATALAAAPAFVDAWAFDTRWSLVALFPDPAPEYDYDLQPGLHWLERATSVFKVQRANNSYNNSRDAFIGWEGARAHLHWCHGRPYGERLVEFDPRGSTAAAALAVLLGLDAVTVTALEMDQANARFVCGTCPPESQGRRLAMGWRDCVRFYDFILNLLLIFFSPESQVFHASSSDAATHSAPNWLLLSPMAAADVRRREEPDDYSSLCVWSCTLCKHFIPSFSRQINVRDHLRTNHQVAEPAEGEHFFCFLGPEIPRQRRVMLFVGGAHPARYRCNRCAQALPHVVKLFSLRAIRLHVQDKHLVEFSDDEYTEFELLTPDVAAP</sequence>
<evidence type="ECO:0000313" key="3">
    <source>
        <dbReference type="Proteomes" id="UP000620124"/>
    </source>
</evidence>
<dbReference type="InterPro" id="IPR036047">
    <property type="entry name" value="F-box-like_dom_sf"/>
</dbReference>
<gene>
    <name evidence="2" type="ORF">MVEN_00467200</name>
</gene>
<feature type="domain" description="F-box" evidence="1">
    <location>
        <begin position="71"/>
        <end position="120"/>
    </location>
</feature>
<protein>
    <submittedName>
        <fullName evidence="2">F-box domain-containing protein</fullName>
    </submittedName>
</protein>
<name>A0A8H7D950_9AGAR</name>
<organism evidence="2 3">
    <name type="scientific">Mycena venus</name>
    <dbReference type="NCBI Taxonomy" id="2733690"/>
    <lineage>
        <taxon>Eukaryota</taxon>
        <taxon>Fungi</taxon>
        <taxon>Dikarya</taxon>
        <taxon>Basidiomycota</taxon>
        <taxon>Agaricomycotina</taxon>
        <taxon>Agaricomycetes</taxon>
        <taxon>Agaricomycetidae</taxon>
        <taxon>Agaricales</taxon>
        <taxon>Marasmiineae</taxon>
        <taxon>Mycenaceae</taxon>
        <taxon>Mycena</taxon>
    </lineage>
</organism>
<comment type="caution">
    <text evidence="2">The sequence shown here is derived from an EMBL/GenBank/DDBJ whole genome shotgun (WGS) entry which is preliminary data.</text>
</comment>
<dbReference type="CDD" id="cd09917">
    <property type="entry name" value="F-box_SF"/>
    <property type="match status" value="1"/>
</dbReference>
<dbReference type="EMBL" id="JACAZI010000003">
    <property type="protein sequence ID" value="KAF7365920.1"/>
    <property type="molecule type" value="Genomic_DNA"/>
</dbReference>
<dbReference type="OrthoDB" id="2322499at2759"/>
<dbReference type="Proteomes" id="UP000620124">
    <property type="component" value="Unassembled WGS sequence"/>
</dbReference>
<reference evidence="2" key="1">
    <citation type="submission" date="2020-05" db="EMBL/GenBank/DDBJ databases">
        <title>Mycena genomes resolve the evolution of fungal bioluminescence.</title>
        <authorList>
            <person name="Tsai I.J."/>
        </authorList>
    </citation>
    <scope>NUCLEOTIDE SEQUENCE</scope>
    <source>
        <strain evidence="2">CCC161011</strain>
    </source>
</reference>
<accession>A0A8H7D950</accession>
<dbReference type="InterPro" id="IPR001810">
    <property type="entry name" value="F-box_dom"/>
</dbReference>
<dbReference type="Gene3D" id="1.20.1280.50">
    <property type="match status" value="1"/>
</dbReference>
<evidence type="ECO:0000259" key="1">
    <source>
        <dbReference type="PROSITE" id="PS50181"/>
    </source>
</evidence>